<evidence type="ECO:0000259" key="6">
    <source>
        <dbReference type="PROSITE" id="PS51195"/>
    </source>
</evidence>
<dbReference type="SUPFAM" id="SSF52540">
    <property type="entry name" value="P-loop containing nucleoside triphosphate hydrolases"/>
    <property type="match status" value="1"/>
</dbReference>
<dbReference type="GO" id="GO:0016787">
    <property type="term" value="F:hydrolase activity"/>
    <property type="evidence" value="ECO:0007669"/>
    <property type="project" value="UniProtKB-KW"/>
</dbReference>
<dbReference type="Gene3D" id="3.40.50.300">
    <property type="entry name" value="P-loop containing nucleotide triphosphate hydrolases"/>
    <property type="match status" value="1"/>
</dbReference>
<evidence type="ECO:0000313" key="8">
    <source>
        <dbReference type="Proteomes" id="UP000013827"/>
    </source>
</evidence>
<organism evidence="7 8">
    <name type="scientific">Emiliania huxleyi (strain CCMP1516)</name>
    <dbReference type="NCBI Taxonomy" id="280463"/>
    <lineage>
        <taxon>Eukaryota</taxon>
        <taxon>Haptista</taxon>
        <taxon>Haptophyta</taxon>
        <taxon>Prymnesiophyceae</taxon>
        <taxon>Isochrysidales</taxon>
        <taxon>Noelaerhabdaceae</taxon>
        <taxon>Emiliania</taxon>
    </lineage>
</organism>
<keyword evidence="8" id="KW-1185">Reference proteome</keyword>
<dbReference type="eggNOG" id="KOG0328">
    <property type="taxonomic scope" value="Eukaryota"/>
</dbReference>
<sequence length="89" mass="9680">MVDDETLDFSTSDDVQIVESFDAMGLKDELLRGIYAYGFEKPSAIQQRAIMPILKGRDTIAQAQSGTGKTTIFSARRPRAACDHGGRAA</sequence>
<dbReference type="PaxDb" id="2903-EOD12774"/>
<keyword evidence="2" id="KW-0378">Hydrolase</keyword>
<dbReference type="GO" id="GO:0003676">
    <property type="term" value="F:nucleic acid binding"/>
    <property type="evidence" value="ECO:0007669"/>
    <property type="project" value="InterPro"/>
</dbReference>
<dbReference type="RefSeq" id="XP_005765203.1">
    <property type="nucleotide sequence ID" value="XM_005765146.1"/>
</dbReference>
<evidence type="ECO:0000256" key="2">
    <source>
        <dbReference type="ARBA" id="ARBA00022801"/>
    </source>
</evidence>
<protein>
    <recommendedName>
        <fullName evidence="6">DEAD-box RNA helicase Q domain-containing protein</fullName>
    </recommendedName>
</protein>
<dbReference type="PANTHER" id="PTHR47960">
    <property type="entry name" value="DEAD-BOX ATP-DEPENDENT RNA HELICASE 50"/>
    <property type="match status" value="1"/>
</dbReference>
<dbReference type="GO" id="GO:0005524">
    <property type="term" value="F:ATP binding"/>
    <property type="evidence" value="ECO:0007669"/>
    <property type="project" value="UniProtKB-KW"/>
</dbReference>
<keyword evidence="4" id="KW-0067">ATP-binding</keyword>
<dbReference type="PROSITE" id="PS51195">
    <property type="entry name" value="Q_MOTIF"/>
    <property type="match status" value="1"/>
</dbReference>
<evidence type="ECO:0000256" key="4">
    <source>
        <dbReference type="ARBA" id="ARBA00022840"/>
    </source>
</evidence>
<dbReference type="InterPro" id="IPR027417">
    <property type="entry name" value="P-loop_NTPase"/>
</dbReference>
<feature type="domain" description="DEAD-box RNA helicase Q" evidence="6">
    <location>
        <begin position="19"/>
        <end position="47"/>
    </location>
</feature>
<dbReference type="Pfam" id="PF00270">
    <property type="entry name" value="DEAD"/>
    <property type="match status" value="1"/>
</dbReference>
<dbReference type="STRING" id="2903.R1DVI5"/>
<dbReference type="Proteomes" id="UP000013827">
    <property type="component" value="Unassembled WGS sequence"/>
</dbReference>
<evidence type="ECO:0000256" key="1">
    <source>
        <dbReference type="ARBA" id="ARBA00022741"/>
    </source>
</evidence>
<name>A0A0D3IND9_EMIH1</name>
<feature type="short sequence motif" description="Q motif" evidence="5">
    <location>
        <begin position="19"/>
        <end position="47"/>
    </location>
</feature>
<evidence type="ECO:0000256" key="5">
    <source>
        <dbReference type="PROSITE-ProRule" id="PRU00552"/>
    </source>
</evidence>
<dbReference type="GO" id="GO:0003724">
    <property type="term" value="F:RNA helicase activity"/>
    <property type="evidence" value="ECO:0007669"/>
    <property type="project" value="InterPro"/>
</dbReference>
<dbReference type="EnsemblProtists" id="EOD12774">
    <property type="protein sequence ID" value="EOD12774"/>
    <property type="gene ID" value="EMIHUDRAFT_78601"/>
</dbReference>
<dbReference type="AlphaFoldDB" id="A0A0D3IND9"/>
<keyword evidence="1" id="KW-0547">Nucleotide-binding</keyword>
<dbReference type="InterPro" id="IPR011545">
    <property type="entry name" value="DEAD/DEAH_box_helicase_dom"/>
</dbReference>
<evidence type="ECO:0000313" key="7">
    <source>
        <dbReference type="EnsemblProtists" id="EOD12774"/>
    </source>
</evidence>
<evidence type="ECO:0000256" key="3">
    <source>
        <dbReference type="ARBA" id="ARBA00022806"/>
    </source>
</evidence>
<reference evidence="8" key="1">
    <citation type="journal article" date="2013" name="Nature">
        <title>Pan genome of the phytoplankton Emiliania underpins its global distribution.</title>
        <authorList>
            <person name="Read B.A."/>
            <person name="Kegel J."/>
            <person name="Klute M.J."/>
            <person name="Kuo A."/>
            <person name="Lefebvre S.C."/>
            <person name="Maumus F."/>
            <person name="Mayer C."/>
            <person name="Miller J."/>
            <person name="Monier A."/>
            <person name="Salamov A."/>
            <person name="Young J."/>
            <person name="Aguilar M."/>
            <person name="Claverie J.M."/>
            <person name="Frickenhaus S."/>
            <person name="Gonzalez K."/>
            <person name="Herman E.K."/>
            <person name="Lin Y.C."/>
            <person name="Napier J."/>
            <person name="Ogata H."/>
            <person name="Sarno A.F."/>
            <person name="Shmutz J."/>
            <person name="Schroeder D."/>
            <person name="de Vargas C."/>
            <person name="Verret F."/>
            <person name="von Dassow P."/>
            <person name="Valentin K."/>
            <person name="Van de Peer Y."/>
            <person name="Wheeler G."/>
            <person name="Dacks J.B."/>
            <person name="Delwiche C.F."/>
            <person name="Dyhrman S.T."/>
            <person name="Glockner G."/>
            <person name="John U."/>
            <person name="Richards T."/>
            <person name="Worden A.Z."/>
            <person name="Zhang X."/>
            <person name="Grigoriev I.V."/>
            <person name="Allen A.E."/>
            <person name="Bidle K."/>
            <person name="Borodovsky M."/>
            <person name="Bowler C."/>
            <person name="Brownlee C."/>
            <person name="Cock J.M."/>
            <person name="Elias M."/>
            <person name="Gladyshev V.N."/>
            <person name="Groth M."/>
            <person name="Guda C."/>
            <person name="Hadaegh A."/>
            <person name="Iglesias-Rodriguez M.D."/>
            <person name="Jenkins J."/>
            <person name="Jones B.M."/>
            <person name="Lawson T."/>
            <person name="Leese F."/>
            <person name="Lindquist E."/>
            <person name="Lobanov A."/>
            <person name="Lomsadze A."/>
            <person name="Malik S.B."/>
            <person name="Marsh M.E."/>
            <person name="Mackinder L."/>
            <person name="Mock T."/>
            <person name="Mueller-Roeber B."/>
            <person name="Pagarete A."/>
            <person name="Parker M."/>
            <person name="Probert I."/>
            <person name="Quesneville H."/>
            <person name="Raines C."/>
            <person name="Rensing S.A."/>
            <person name="Riano-Pachon D.M."/>
            <person name="Richier S."/>
            <person name="Rokitta S."/>
            <person name="Shiraiwa Y."/>
            <person name="Soanes D.M."/>
            <person name="van der Giezen M."/>
            <person name="Wahlund T.M."/>
            <person name="Williams B."/>
            <person name="Wilson W."/>
            <person name="Wolfe G."/>
            <person name="Wurch L.L."/>
        </authorList>
    </citation>
    <scope>NUCLEOTIDE SEQUENCE</scope>
</reference>
<dbReference type="KEGG" id="ehx:EMIHUDRAFT_78601"/>
<dbReference type="InterPro" id="IPR014014">
    <property type="entry name" value="RNA_helicase_DEAD_Q_motif"/>
</dbReference>
<dbReference type="HOGENOM" id="CLU_2459432_0_0_1"/>
<dbReference type="GeneID" id="17258925"/>
<proteinExistence type="predicted"/>
<keyword evidence="3" id="KW-0347">Helicase</keyword>
<reference evidence="7" key="2">
    <citation type="submission" date="2024-10" db="UniProtKB">
        <authorList>
            <consortium name="EnsemblProtists"/>
        </authorList>
    </citation>
    <scope>IDENTIFICATION</scope>
</reference>
<accession>A0A0D3IND9</accession>